<dbReference type="EMBL" id="KV427046">
    <property type="protein sequence ID" value="KZV78206.1"/>
    <property type="molecule type" value="Genomic_DNA"/>
</dbReference>
<name>A0A166MMT8_EXIGL</name>
<reference evidence="1 2" key="1">
    <citation type="journal article" date="2016" name="Mol. Biol. Evol.">
        <title>Comparative Genomics of Early-Diverging Mushroom-Forming Fungi Provides Insights into the Origins of Lignocellulose Decay Capabilities.</title>
        <authorList>
            <person name="Nagy L.G."/>
            <person name="Riley R."/>
            <person name="Tritt A."/>
            <person name="Adam C."/>
            <person name="Daum C."/>
            <person name="Floudas D."/>
            <person name="Sun H."/>
            <person name="Yadav J.S."/>
            <person name="Pangilinan J."/>
            <person name="Larsson K.H."/>
            <person name="Matsuura K."/>
            <person name="Barry K."/>
            <person name="Labutti K."/>
            <person name="Kuo R."/>
            <person name="Ohm R.A."/>
            <person name="Bhattacharya S.S."/>
            <person name="Shirouzu T."/>
            <person name="Yoshinaga Y."/>
            <person name="Martin F.M."/>
            <person name="Grigoriev I.V."/>
            <person name="Hibbett D.S."/>
        </authorList>
    </citation>
    <scope>NUCLEOTIDE SEQUENCE [LARGE SCALE GENOMIC DNA]</scope>
    <source>
        <strain evidence="1 2">HHB12029</strain>
    </source>
</reference>
<protein>
    <recommendedName>
        <fullName evidence="3">Reverse transcriptase domain-containing protein</fullName>
    </recommendedName>
</protein>
<dbReference type="InParanoid" id="A0A166MMT8"/>
<evidence type="ECO:0000313" key="1">
    <source>
        <dbReference type="EMBL" id="KZV78206.1"/>
    </source>
</evidence>
<dbReference type="Proteomes" id="UP000077266">
    <property type="component" value="Unassembled WGS sequence"/>
</dbReference>
<evidence type="ECO:0008006" key="3">
    <source>
        <dbReference type="Google" id="ProtNLM"/>
    </source>
</evidence>
<dbReference type="AlphaFoldDB" id="A0A166MMT8"/>
<gene>
    <name evidence="1" type="ORF">EXIGLDRAFT_692106</name>
</gene>
<organism evidence="1 2">
    <name type="scientific">Exidia glandulosa HHB12029</name>
    <dbReference type="NCBI Taxonomy" id="1314781"/>
    <lineage>
        <taxon>Eukaryota</taxon>
        <taxon>Fungi</taxon>
        <taxon>Dikarya</taxon>
        <taxon>Basidiomycota</taxon>
        <taxon>Agaricomycotina</taxon>
        <taxon>Agaricomycetes</taxon>
        <taxon>Auriculariales</taxon>
        <taxon>Exidiaceae</taxon>
        <taxon>Exidia</taxon>
    </lineage>
</organism>
<evidence type="ECO:0000313" key="2">
    <source>
        <dbReference type="Proteomes" id="UP000077266"/>
    </source>
</evidence>
<sequence length="148" mass="16884">MGQNTRATAGRLIMFVDDGKLYASSKTFTTNARHIQRLYAVTQQWARDFGVQLNEEKRDFAHFSANLRSINNRPAARAQRPALRLPREDGEGEDVLRPKAQYRWLGVIWDPKLLFNAHVARMAELGSWEKLSGSFHPGLYLRSLKSGV</sequence>
<proteinExistence type="predicted"/>
<dbReference type="OrthoDB" id="3258143at2759"/>
<keyword evidence="2" id="KW-1185">Reference proteome</keyword>
<accession>A0A166MMT8</accession>